<dbReference type="Proteomes" id="UP000323082">
    <property type="component" value="Unassembled WGS sequence"/>
</dbReference>
<protein>
    <submittedName>
        <fullName evidence="1">Helix-turn-helix domain-containing protein</fullName>
    </submittedName>
</protein>
<dbReference type="EMBL" id="VUNZ01000001">
    <property type="protein sequence ID" value="KAA2223620.1"/>
    <property type="molecule type" value="Genomic_DNA"/>
</dbReference>
<evidence type="ECO:0000313" key="2">
    <source>
        <dbReference type="Proteomes" id="UP000323082"/>
    </source>
</evidence>
<accession>A0A5B2UAZ3</accession>
<evidence type="ECO:0000313" key="1">
    <source>
        <dbReference type="EMBL" id="KAA2223620.1"/>
    </source>
</evidence>
<dbReference type="SUPFAM" id="SSF48295">
    <property type="entry name" value="TrpR-like"/>
    <property type="match status" value="1"/>
</dbReference>
<sequence length="109" mass="13075">MQKTKTPDYKKIYEDILRLRYPGKKEQCESLLSKPIFSVKDVIAINDIIFPKADKKTEFENQRHRSYDKSAILEILDYQKNNNLNNSQLARYFKLSRNTVTKWKKQFQV</sequence>
<dbReference type="GO" id="GO:0043565">
    <property type="term" value="F:sequence-specific DNA binding"/>
    <property type="evidence" value="ECO:0007669"/>
    <property type="project" value="InterPro"/>
</dbReference>
<dbReference type="InterPro" id="IPR010921">
    <property type="entry name" value="Trp_repressor/repl_initiator"/>
</dbReference>
<comment type="caution">
    <text evidence="1">The sequence shown here is derived from an EMBL/GenBank/DDBJ whole genome shotgun (WGS) entry which is preliminary data.</text>
</comment>
<dbReference type="OrthoDB" id="1260127at2"/>
<proteinExistence type="predicted"/>
<gene>
    <name evidence="1" type="ORF">FW780_05295</name>
</gene>
<dbReference type="RefSeq" id="WP_149832535.1">
    <property type="nucleotide sequence ID" value="NZ_VUNZ01000001.1"/>
</dbReference>
<name>A0A5B2UAZ3_9FLAO</name>
<reference evidence="1 2" key="1">
    <citation type="journal article" date="2015" name="Int. J. Syst. Evol. Microbiol.">
        <title>Chryseobacterium sediminis sp. nov., isolated from a river sediment.</title>
        <authorList>
            <person name="Kampfer P."/>
            <person name="Busse H.J."/>
            <person name="McInroy J.A."/>
            <person name="Glaeser S.P."/>
        </authorList>
    </citation>
    <scope>NUCLEOTIDE SEQUENCE [LARGE SCALE GENOMIC DNA]</scope>
    <source>
        <strain evidence="1 2">IMT-174</strain>
    </source>
</reference>
<organism evidence="1 2">
    <name type="scientific">Chryseobacterium sediminis</name>
    <dbReference type="NCBI Taxonomy" id="1679494"/>
    <lineage>
        <taxon>Bacteria</taxon>
        <taxon>Pseudomonadati</taxon>
        <taxon>Bacteroidota</taxon>
        <taxon>Flavobacteriia</taxon>
        <taxon>Flavobacteriales</taxon>
        <taxon>Weeksellaceae</taxon>
        <taxon>Chryseobacterium group</taxon>
        <taxon>Chryseobacterium</taxon>
    </lineage>
</organism>
<dbReference type="AlphaFoldDB" id="A0A5B2UAZ3"/>